<evidence type="ECO:0000313" key="1">
    <source>
        <dbReference type="EMBL" id="HJC74481.1"/>
    </source>
</evidence>
<accession>A0A9D2QAD4</accession>
<dbReference type="AlphaFoldDB" id="A0A9D2QAD4"/>
<proteinExistence type="predicted"/>
<protein>
    <submittedName>
        <fullName evidence="1">Uncharacterized protein</fullName>
    </submittedName>
</protein>
<name>A0A9D2QAD4_9FIRM</name>
<dbReference type="EMBL" id="DWVY01000028">
    <property type="protein sequence ID" value="HJC74481.1"/>
    <property type="molecule type" value="Genomic_DNA"/>
</dbReference>
<sequence>MEWDFFFRQLEAGINIDETCFYFADDSCENEHYLGYLPQYEKPYWVGYCDIEDGCEFESAKELVEAPIFAGKSLRERWNSVVICSIEGCGLDDWIKYFRHI</sequence>
<reference evidence="1" key="2">
    <citation type="submission" date="2021-04" db="EMBL/GenBank/DDBJ databases">
        <authorList>
            <person name="Gilroy R."/>
        </authorList>
    </citation>
    <scope>NUCLEOTIDE SEQUENCE</scope>
    <source>
        <strain evidence="1">CHK196-7946</strain>
    </source>
</reference>
<comment type="caution">
    <text evidence="1">The sequence shown here is derived from an EMBL/GenBank/DDBJ whole genome shotgun (WGS) entry which is preliminary data.</text>
</comment>
<dbReference type="Proteomes" id="UP000823902">
    <property type="component" value="Unassembled WGS sequence"/>
</dbReference>
<reference evidence="1" key="1">
    <citation type="journal article" date="2021" name="PeerJ">
        <title>Extensive microbial diversity within the chicken gut microbiome revealed by metagenomics and culture.</title>
        <authorList>
            <person name="Gilroy R."/>
            <person name="Ravi A."/>
            <person name="Getino M."/>
            <person name="Pursley I."/>
            <person name="Horton D.L."/>
            <person name="Alikhan N.F."/>
            <person name="Baker D."/>
            <person name="Gharbi K."/>
            <person name="Hall N."/>
            <person name="Watson M."/>
            <person name="Adriaenssens E.M."/>
            <person name="Foster-Nyarko E."/>
            <person name="Jarju S."/>
            <person name="Secka A."/>
            <person name="Antonio M."/>
            <person name="Oren A."/>
            <person name="Chaudhuri R.R."/>
            <person name="La Ragione R."/>
            <person name="Hildebrand F."/>
            <person name="Pallen M.J."/>
        </authorList>
    </citation>
    <scope>NUCLEOTIDE SEQUENCE</scope>
    <source>
        <strain evidence="1">CHK196-7946</strain>
    </source>
</reference>
<gene>
    <name evidence="1" type="ORF">H9697_05980</name>
</gene>
<organism evidence="1 2">
    <name type="scientific">Candidatus Mediterraneibacter faecavium</name>
    <dbReference type="NCBI Taxonomy" id="2838668"/>
    <lineage>
        <taxon>Bacteria</taxon>
        <taxon>Bacillati</taxon>
        <taxon>Bacillota</taxon>
        <taxon>Clostridia</taxon>
        <taxon>Lachnospirales</taxon>
        <taxon>Lachnospiraceae</taxon>
        <taxon>Mediterraneibacter</taxon>
    </lineage>
</organism>
<evidence type="ECO:0000313" key="2">
    <source>
        <dbReference type="Proteomes" id="UP000823902"/>
    </source>
</evidence>